<dbReference type="Gene3D" id="3.20.20.140">
    <property type="entry name" value="Metal-dependent hydrolases"/>
    <property type="match status" value="1"/>
</dbReference>
<dbReference type="EMBL" id="POUA01000241">
    <property type="protein sequence ID" value="PZG37117.1"/>
    <property type="molecule type" value="Genomic_DNA"/>
</dbReference>
<dbReference type="SUPFAM" id="SSF51556">
    <property type="entry name" value="Metallo-dependent hydrolases"/>
    <property type="match status" value="1"/>
</dbReference>
<reference evidence="2 3" key="1">
    <citation type="submission" date="2018-01" db="EMBL/GenBank/DDBJ databases">
        <title>Draft genome sequence of Sphaerisporangium sp. 7K107.</title>
        <authorList>
            <person name="Sahin N."/>
            <person name="Saygin H."/>
            <person name="Ay H."/>
        </authorList>
    </citation>
    <scope>NUCLEOTIDE SEQUENCE [LARGE SCALE GENOMIC DNA]</scope>
    <source>
        <strain evidence="2 3">7K107</strain>
    </source>
</reference>
<evidence type="ECO:0000259" key="1">
    <source>
        <dbReference type="Pfam" id="PF07969"/>
    </source>
</evidence>
<proteinExistence type="predicted"/>
<dbReference type="PANTHER" id="PTHR22642:SF2">
    <property type="entry name" value="PROTEIN LONG AFTER FAR-RED 3"/>
    <property type="match status" value="1"/>
</dbReference>
<dbReference type="RefSeq" id="WP_111170033.1">
    <property type="nucleotide sequence ID" value="NZ_POUA01000241.1"/>
</dbReference>
<dbReference type="InterPro" id="IPR033932">
    <property type="entry name" value="YtcJ-like"/>
</dbReference>
<dbReference type="Gene3D" id="3.10.310.70">
    <property type="match status" value="1"/>
</dbReference>
<dbReference type="SUPFAM" id="SSF51338">
    <property type="entry name" value="Composite domain of metallo-dependent hydrolases"/>
    <property type="match status" value="1"/>
</dbReference>
<accession>A0A2W2GSG8</accession>
<comment type="caution">
    <text evidence="2">The sequence shown here is derived from an EMBL/GenBank/DDBJ whole genome shotgun (WGS) entry which is preliminary data.</text>
</comment>
<dbReference type="GO" id="GO:0016810">
    <property type="term" value="F:hydrolase activity, acting on carbon-nitrogen (but not peptide) bonds"/>
    <property type="evidence" value="ECO:0007669"/>
    <property type="project" value="InterPro"/>
</dbReference>
<dbReference type="PANTHER" id="PTHR22642">
    <property type="entry name" value="IMIDAZOLONEPROPIONASE"/>
    <property type="match status" value="1"/>
</dbReference>
<sequence length="509" mass="53796">MTTLTIAGALLPGHGPATTTVLVKDGRIAAIGEPPTGTVLDAEGGSVLPGFIDAHAHLLSLGESMAVLDLRDAADFPEVVRRVAARAATAAPGEWIIGRGWTPAGDPPHHHPLSQAAPDNPVLLNRFDHHGAVVNAAALRLAEVDAGTADPPGGRVLRHEGEPTGVLLETAADLVRAVIPARDAAGRRRLLRQAAAHCLRLGLTGLHDAIDDVTWIDDYRALLAEGVPMPRIFGMVRAPAEGDLAEFAGDVLTGTGDPRFALQRLRLVSDGGLAARGALFAEPYCDDPGHSGAALVTQERIREAARAVLAHGHGLTVHAIGDLANHRLLNTLEPLLADRPGHRFVVEHATVVTPGDQRRMAALGLIASVQPAHLHAATGYLLDRLGADRARHAYAFRSMLRAGVRLAHGTDFPVAPPDPMLTLHAGETRQSRSGGEPLFPAERLTRAELLHGATAEGAYMARREHDLGALTPGHRADLAVLDRDLFAADPAELPQIRVRHTLIDGIPTQ</sequence>
<dbReference type="CDD" id="cd01300">
    <property type="entry name" value="YtcJ_like"/>
    <property type="match status" value="1"/>
</dbReference>
<gene>
    <name evidence="2" type="ORF">C1I98_25850</name>
</gene>
<dbReference type="Proteomes" id="UP000248544">
    <property type="component" value="Unassembled WGS sequence"/>
</dbReference>
<dbReference type="InterPro" id="IPR013108">
    <property type="entry name" value="Amidohydro_3"/>
</dbReference>
<dbReference type="Pfam" id="PF07969">
    <property type="entry name" value="Amidohydro_3"/>
    <property type="match status" value="1"/>
</dbReference>
<dbReference type="InterPro" id="IPR011059">
    <property type="entry name" value="Metal-dep_hydrolase_composite"/>
</dbReference>
<organism evidence="2 3">
    <name type="scientific">Spongiactinospora gelatinilytica</name>
    <dbReference type="NCBI Taxonomy" id="2666298"/>
    <lineage>
        <taxon>Bacteria</taxon>
        <taxon>Bacillati</taxon>
        <taxon>Actinomycetota</taxon>
        <taxon>Actinomycetes</taxon>
        <taxon>Streptosporangiales</taxon>
        <taxon>Streptosporangiaceae</taxon>
        <taxon>Spongiactinospora</taxon>
    </lineage>
</organism>
<dbReference type="AlphaFoldDB" id="A0A2W2GSG8"/>
<evidence type="ECO:0000313" key="2">
    <source>
        <dbReference type="EMBL" id="PZG37117.1"/>
    </source>
</evidence>
<name>A0A2W2GSG8_9ACTN</name>
<dbReference type="Gene3D" id="2.30.40.10">
    <property type="entry name" value="Urease, subunit C, domain 1"/>
    <property type="match status" value="1"/>
</dbReference>
<keyword evidence="3" id="KW-1185">Reference proteome</keyword>
<keyword evidence="2" id="KW-0378">Hydrolase</keyword>
<feature type="domain" description="Amidohydrolase 3" evidence="1">
    <location>
        <begin position="39"/>
        <end position="505"/>
    </location>
</feature>
<evidence type="ECO:0000313" key="3">
    <source>
        <dbReference type="Proteomes" id="UP000248544"/>
    </source>
</evidence>
<protein>
    <submittedName>
        <fullName evidence="2">Amidohydrolase</fullName>
    </submittedName>
</protein>
<dbReference type="InterPro" id="IPR032466">
    <property type="entry name" value="Metal_Hydrolase"/>
</dbReference>